<sequence length="547" mass="60079">MRMARVLAVGAATMLAVSACASGNSGDGAEAAKKSVLHSALGQSVDTLLPADSNVGDNIGVDDVLFSGLVRYDIDTGKPYNYMAQSITSTDNKTWTIKIKKGWTFQNGEPVDAAAYARAWNAAAYGPNAFANNYFFDKVAGYDTMQGEVEEDDDGNVKVLKKPSATELSGLKVVDAQTLQVTLNSQFAAFPTILGYTGFFPMAEKCAKDLRACATKPIGNGPFKVTSWDRGQKLVAERWKGYKGAEKPSYDRIEWREYGENEVSWPDFQSGDVDLSAPPPEQWASAMNDPELKKRMVKRPTTALTFLAFPLYAGKPWTDPNFRKAVSLAIDVDTIIKQVAPGRYTRATGWVPTTVFGGRKNVCDSCRYDPAEAKKLLAQAGGWPKGKVMKIALGSDTTQEAIFKAIGDQLKLNLGINYSLVPSEEFFSLRSARKFQGPFRNNWYADYNLNENYLRPVYASGDPKKGNTNFGYYDKKFEAKLDEADQADNTADAVRLYQQAEDILAADFPTVPLYVSDSVTFYGDHLGNVKLNPFSGAVDLRILKIAK</sequence>
<dbReference type="GO" id="GO:0043190">
    <property type="term" value="C:ATP-binding cassette (ABC) transporter complex"/>
    <property type="evidence" value="ECO:0007669"/>
    <property type="project" value="InterPro"/>
</dbReference>
<evidence type="ECO:0000313" key="3">
    <source>
        <dbReference type="EMBL" id="NYH81180.1"/>
    </source>
</evidence>
<dbReference type="GO" id="GO:0042597">
    <property type="term" value="C:periplasmic space"/>
    <property type="evidence" value="ECO:0007669"/>
    <property type="project" value="UniProtKB-ARBA"/>
</dbReference>
<dbReference type="Gene3D" id="3.10.105.10">
    <property type="entry name" value="Dipeptide-binding Protein, Domain 3"/>
    <property type="match status" value="1"/>
</dbReference>
<dbReference type="Proteomes" id="UP000199052">
    <property type="component" value="Unassembled WGS sequence"/>
</dbReference>
<dbReference type="Gene3D" id="3.40.190.10">
    <property type="entry name" value="Periplasmic binding protein-like II"/>
    <property type="match status" value="1"/>
</dbReference>
<dbReference type="InterPro" id="IPR030678">
    <property type="entry name" value="Peptide/Ni-bd"/>
</dbReference>
<evidence type="ECO:0000313" key="4">
    <source>
        <dbReference type="EMBL" id="SFF65659.1"/>
    </source>
</evidence>
<dbReference type="InterPro" id="IPR039424">
    <property type="entry name" value="SBP_5"/>
</dbReference>
<dbReference type="Pfam" id="PF00496">
    <property type="entry name" value="SBP_bac_5"/>
    <property type="match status" value="1"/>
</dbReference>
<evidence type="ECO:0000313" key="6">
    <source>
        <dbReference type="Proteomes" id="UP000533017"/>
    </source>
</evidence>
<feature type="chain" id="PRO_5011733160" evidence="1">
    <location>
        <begin position="22"/>
        <end position="547"/>
    </location>
</feature>
<dbReference type="PANTHER" id="PTHR30290">
    <property type="entry name" value="PERIPLASMIC BINDING COMPONENT OF ABC TRANSPORTER"/>
    <property type="match status" value="1"/>
</dbReference>
<evidence type="ECO:0000259" key="2">
    <source>
        <dbReference type="Pfam" id="PF00496"/>
    </source>
</evidence>
<dbReference type="PANTHER" id="PTHR30290:SF83">
    <property type="entry name" value="ABC TRANSPORTER SUBSTRATE-BINDING PROTEIN"/>
    <property type="match status" value="1"/>
</dbReference>
<gene>
    <name evidence="3" type="ORF">FHR37_000031</name>
    <name evidence="4" type="ORF">SAMN05421678_101264</name>
</gene>
<dbReference type="InterPro" id="IPR000914">
    <property type="entry name" value="SBP_5_dom"/>
</dbReference>
<organism evidence="4 5">
    <name type="scientific">Actinopolymorpha cephalotaxi</name>
    <dbReference type="NCBI Taxonomy" id="504797"/>
    <lineage>
        <taxon>Bacteria</taxon>
        <taxon>Bacillati</taxon>
        <taxon>Actinomycetota</taxon>
        <taxon>Actinomycetes</taxon>
        <taxon>Propionibacteriales</taxon>
        <taxon>Actinopolymorphaceae</taxon>
        <taxon>Actinopolymorpha</taxon>
    </lineage>
</organism>
<dbReference type="AlphaFoldDB" id="A0A1I2KH91"/>
<keyword evidence="1" id="KW-0732">Signal</keyword>
<keyword evidence="6" id="KW-1185">Reference proteome</keyword>
<dbReference type="GO" id="GO:0015833">
    <property type="term" value="P:peptide transport"/>
    <property type="evidence" value="ECO:0007669"/>
    <property type="project" value="TreeGrafter"/>
</dbReference>
<accession>A0A1I2KH91</accession>
<protein>
    <submittedName>
        <fullName evidence="4">Peptide/nickel transport system substrate-binding protein/oligopeptide transport system substrate-binding protein</fullName>
    </submittedName>
</protein>
<dbReference type="PIRSF" id="PIRSF002741">
    <property type="entry name" value="MppA"/>
    <property type="match status" value="1"/>
</dbReference>
<evidence type="ECO:0000256" key="1">
    <source>
        <dbReference type="SAM" id="SignalP"/>
    </source>
</evidence>
<dbReference type="SUPFAM" id="SSF53850">
    <property type="entry name" value="Periplasmic binding protein-like II"/>
    <property type="match status" value="1"/>
</dbReference>
<dbReference type="Proteomes" id="UP000533017">
    <property type="component" value="Unassembled WGS sequence"/>
</dbReference>
<dbReference type="GO" id="GO:1904680">
    <property type="term" value="F:peptide transmembrane transporter activity"/>
    <property type="evidence" value="ECO:0007669"/>
    <property type="project" value="TreeGrafter"/>
</dbReference>
<dbReference type="PROSITE" id="PS51257">
    <property type="entry name" value="PROKAR_LIPOPROTEIN"/>
    <property type="match status" value="1"/>
</dbReference>
<proteinExistence type="predicted"/>
<dbReference type="EMBL" id="FOOI01000001">
    <property type="protein sequence ID" value="SFF65659.1"/>
    <property type="molecule type" value="Genomic_DNA"/>
</dbReference>
<dbReference type="EMBL" id="JACBZA010000001">
    <property type="protein sequence ID" value="NYH81180.1"/>
    <property type="molecule type" value="Genomic_DNA"/>
</dbReference>
<feature type="signal peptide" evidence="1">
    <location>
        <begin position="1"/>
        <end position="21"/>
    </location>
</feature>
<dbReference type="RefSeq" id="WP_092880099.1">
    <property type="nucleotide sequence ID" value="NZ_FOOI01000001.1"/>
</dbReference>
<name>A0A1I2KH91_9ACTN</name>
<reference evidence="4 5" key="1">
    <citation type="submission" date="2016-10" db="EMBL/GenBank/DDBJ databases">
        <authorList>
            <person name="de Groot N.N."/>
        </authorList>
    </citation>
    <scope>NUCLEOTIDE SEQUENCE [LARGE SCALE GENOMIC DNA]</scope>
    <source>
        <strain evidence="4 5">CPCC 202808</strain>
    </source>
</reference>
<dbReference type="STRING" id="504797.SAMN05421678_101264"/>
<feature type="domain" description="Solute-binding protein family 5" evidence="2">
    <location>
        <begin position="79"/>
        <end position="462"/>
    </location>
</feature>
<reference evidence="3 6" key="2">
    <citation type="submission" date="2020-07" db="EMBL/GenBank/DDBJ databases">
        <title>Sequencing the genomes of 1000 actinobacteria strains.</title>
        <authorList>
            <person name="Klenk H.-P."/>
        </authorList>
    </citation>
    <scope>NUCLEOTIDE SEQUENCE [LARGE SCALE GENOMIC DNA]</scope>
    <source>
        <strain evidence="3 6">DSM 45117</strain>
    </source>
</reference>
<dbReference type="OrthoDB" id="9046151at2"/>
<dbReference type="CDD" id="cd00995">
    <property type="entry name" value="PBP2_NikA_DppA_OppA_like"/>
    <property type="match status" value="1"/>
</dbReference>
<evidence type="ECO:0000313" key="5">
    <source>
        <dbReference type="Proteomes" id="UP000199052"/>
    </source>
</evidence>